<evidence type="ECO:0000256" key="3">
    <source>
        <dbReference type="SAM" id="MobiDB-lite"/>
    </source>
</evidence>
<dbReference type="PANTHER" id="PTHR12526">
    <property type="entry name" value="GLYCOSYLTRANSFERASE"/>
    <property type="match status" value="1"/>
</dbReference>
<keyword evidence="2 6" id="KW-0808">Transferase</keyword>
<dbReference type="HOGENOM" id="CLU_009583_2_3_3"/>
<dbReference type="eggNOG" id="COG0438">
    <property type="taxonomic scope" value="Bacteria"/>
</dbReference>
<accession>K9WNY3</accession>
<dbReference type="SUPFAM" id="SSF53756">
    <property type="entry name" value="UDP-Glycosyltransferase/glycogen phosphorylase"/>
    <property type="match status" value="1"/>
</dbReference>
<evidence type="ECO:0000313" key="6">
    <source>
        <dbReference type="EMBL" id="AFZ21494.1"/>
    </source>
</evidence>
<dbReference type="PANTHER" id="PTHR12526:SF510">
    <property type="entry name" value="D-INOSITOL 3-PHOSPHATE GLYCOSYLTRANSFERASE"/>
    <property type="match status" value="1"/>
</dbReference>
<feature type="region of interest" description="Disordered" evidence="3">
    <location>
        <begin position="31"/>
        <end position="55"/>
    </location>
</feature>
<dbReference type="AlphaFoldDB" id="K9WNY3"/>
<keyword evidence="7" id="KW-1185">Reference proteome</keyword>
<evidence type="ECO:0000259" key="4">
    <source>
        <dbReference type="Pfam" id="PF00534"/>
    </source>
</evidence>
<dbReference type="RefSeq" id="WP_015185623.1">
    <property type="nucleotide sequence ID" value="NC_019738.1"/>
</dbReference>
<proteinExistence type="predicted"/>
<protein>
    <submittedName>
        <fullName evidence="6">Glycosyltransferase</fullName>
    </submittedName>
</protein>
<dbReference type="InterPro" id="IPR001296">
    <property type="entry name" value="Glyco_trans_1"/>
</dbReference>
<dbReference type="STRING" id="1173027.Mic7113_5881"/>
<gene>
    <name evidence="6" type="ORF">Mic7113_5881</name>
</gene>
<evidence type="ECO:0000313" key="7">
    <source>
        <dbReference type="Proteomes" id="UP000010471"/>
    </source>
</evidence>
<feature type="compositionally biased region" description="Polar residues" evidence="3">
    <location>
        <begin position="33"/>
        <end position="51"/>
    </location>
</feature>
<evidence type="ECO:0000256" key="1">
    <source>
        <dbReference type="ARBA" id="ARBA00022676"/>
    </source>
</evidence>
<dbReference type="EMBL" id="CP003630">
    <property type="protein sequence ID" value="AFZ21494.1"/>
    <property type="molecule type" value="Genomic_DNA"/>
</dbReference>
<dbReference type="Gene3D" id="3.40.50.2000">
    <property type="entry name" value="Glycogen Phosphorylase B"/>
    <property type="match status" value="2"/>
</dbReference>
<name>K9WNY3_9CYAN</name>
<dbReference type="PATRIC" id="fig|1173027.3.peg.6517"/>
<evidence type="ECO:0000256" key="2">
    <source>
        <dbReference type="ARBA" id="ARBA00022679"/>
    </source>
</evidence>
<feature type="domain" description="Glycosyl transferase family 1" evidence="4">
    <location>
        <begin position="267"/>
        <end position="439"/>
    </location>
</feature>
<dbReference type="GO" id="GO:0016757">
    <property type="term" value="F:glycosyltransferase activity"/>
    <property type="evidence" value="ECO:0007669"/>
    <property type="project" value="UniProtKB-KW"/>
</dbReference>
<reference evidence="6 7" key="1">
    <citation type="submission" date="2012-06" db="EMBL/GenBank/DDBJ databases">
        <title>Finished chromosome of genome of Microcoleus sp. PCC 7113.</title>
        <authorList>
            <consortium name="US DOE Joint Genome Institute"/>
            <person name="Gugger M."/>
            <person name="Coursin T."/>
            <person name="Rippka R."/>
            <person name="Tandeau De Marsac N."/>
            <person name="Huntemann M."/>
            <person name="Wei C.-L."/>
            <person name="Han J."/>
            <person name="Detter J.C."/>
            <person name="Han C."/>
            <person name="Tapia R."/>
            <person name="Chen A."/>
            <person name="Kyrpides N."/>
            <person name="Mavromatis K."/>
            <person name="Markowitz V."/>
            <person name="Szeto E."/>
            <person name="Ivanova N."/>
            <person name="Pagani I."/>
            <person name="Pati A."/>
            <person name="Goodwin L."/>
            <person name="Nordberg H.P."/>
            <person name="Cantor M.N."/>
            <person name="Hua S.X."/>
            <person name="Woyke T."/>
            <person name="Kerfeld C.A."/>
        </authorList>
    </citation>
    <scope>NUCLEOTIDE SEQUENCE [LARGE SCALE GENOMIC DNA]</scope>
    <source>
        <strain evidence="6 7">PCC 7113</strain>
    </source>
</reference>
<organism evidence="6 7">
    <name type="scientific">Allocoleopsis franciscana PCC 7113</name>
    <dbReference type="NCBI Taxonomy" id="1173027"/>
    <lineage>
        <taxon>Bacteria</taxon>
        <taxon>Bacillati</taxon>
        <taxon>Cyanobacteriota</taxon>
        <taxon>Cyanophyceae</taxon>
        <taxon>Coleofasciculales</taxon>
        <taxon>Coleofasciculaceae</taxon>
        <taxon>Allocoleopsis</taxon>
        <taxon>Allocoleopsis franciscana</taxon>
    </lineage>
</organism>
<sequence>MSHLDGQPITEEASHKAIAQQEENSLMLKKNQDSPASVGLNQAQSSASPFHSTRPAIPGRQPIALILAHGDAATEVGAQEAGGQNVYVRQVGEALAKLGWQVDIFTRKTHPDDEPIVQHSPHCRTIRLVAGPQAFIARQELFEYMPQFVEAFQKFQSKEGTNYPLVHTNYWLSAWVGLQLQAESNIQLIHTYHSLGAVKYKALAARSPMQQIRLAVERQILEQASCVVATSPQERETLQSLVSEQGCIEMVPCGTDLENFRIIPKMEAREQLGLDPTEQIILYVGRFDPCKGIETLVRAVAMSQARVKGNVRLVMAGGSDAELGDGQERQRIEKIVQEVGLTQQTLFSGRLGHDVLPLYYAAADVCVIPSHYEPFGLVAIEAMACGTPVVASDVGGLKFTVIPEETGLLVPAQDKAAFAAAIDRILTDELWATQLKEQASVRVRQNFSWSGVAIELSNLYRRLLAQSLLDERLWSAQLPSPWGTEVSQVNVPSATPATGLTLAS</sequence>
<dbReference type="Pfam" id="PF00534">
    <property type="entry name" value="Glycos_transf_1"/>
    <property type="match status" value="1"/>
</dbReference>
<dbReference type="Pfam" id="PF13439">
    <property type="entry name" value="Glyco_transf_4"/>
    <property type="match status" value="1"/>
</dbReference>
<keyword evidence="1" id="KW-0328">Glycosyltransferase</keyword>
<dbReference type="KEGG" id="mic:Mic7113_5881"/>
<feature type="domain" description="Glycosyltransferase subfamily 4-like N-terminal" evidence="5">
    <location>
        <begin position="82"/>
        <end position="258"/>
    </location>
</feature>
<dbReference type="InterPro" id="IPR028098">
    <property type="entry name" value="Glyco_trans_4-like_N"/>
</dbReference>
<dbReference type="Proteomes" id="UP000010471">
    <property type="component" value="Chromosome"/>
</dbReference>
<evidence type="ECO:0000259" key="5">
    <source>
        <dbReference type="Pfam" id="PF13439"/>
    </source>
</evidence>